<evidence type="ECO:0000256" key="1">
    <source>
        <dbReference type="SAM" id="Phobius"/>
    </source>
</evidence>
<proteinExistence type="predicted"/>
<dbReference type="AlphaFoldDB" id="A0A2P2NS42"/>
<reference evidence="2" key="1">
    <citation type="submission" date="2018-02" db="EMBL/GenBank/DDBJ databases">
        <title>Rhizophora mucronata_Transcriptome.</title>
        <authorList>
            <person name="Meera S.P."/>
            <person name="Sreeshan A."/>
            <person name="Augustine A."/>
        </authorList>
    </citation>
    <scope>NUCLEOTIDE SEQUENCE</scope>
    <source>
        <tissue evidence="2">Leaf</tissue>
    </source>
</reference>
<accession>A0A2P2NS42</accession>
<evidence type="ECO:0000313" key="2">
    <source>
        <dbReference type="EMBL" id="MBX45283.1"/>
    </source>
</evidence>
<protein>
    <recommendedName>
        <fullName evidence="3">Transmembrane protein</fullName>
    </recommendedName>
</protein>
<name>A0A2P2NS42_RHIMU</name>
<feature type="transmembrane region" description="Helical" evidence="1">
    <location>
        <begin position="20"/>
        <end position="42"/>
    </location>
</feature>
<evidence type="ECO:0008006" key="3">
    <source>
        <dbReference type="Google" id="ProtNLM"/>
    </source>
</evidence>
<keyword evidence="1" id="KW-0812">Transmembrane</keyword>
<sequence>MDYGWVKVRYAFLQLFGHGIRFMMGFNLVLFVPADLVLCWILRLDWTNDDSL</sequence>
<organism evidence="2">
    <name type="scientific">Rhizophora mucronata</name>
    <name type="common">Asiatic mangrove</name>
    <dbReference type="NCBI Taxonomy" id="61149"/>
    <lineage>
        <taxon>Eukaryota</taxon>
        <taxon>Viridiplantae</taxon>
        <taxon>Streptophyta</taxon>
        <taxon>Embryophyta</taxon>
        <taxon>Tracheophyta</taxon>
        <taxon>Spermatophyta</taxon>
        <taxon>Magnoliopsida</taxon>
        <taxon>eudicotyledons</taxon>
        <taxon>Gunneridae</taxon>
        <taxon>Pentapetalae</taxon>
        <taxon>rosids</taxon>
        <taxon>fabids</taxon>
        <taxon>Malpighiales</taxon>
        <taxon>Rhizophoraceae</taxon>
        <taxon>Rhizophora</taxon>
    </lineage>
</organism>
<keyword evidence="1" id="KW-1133">Transmembrane helix</keyword>
<dbReference type="EMBL" id="GGEC01064799">
    <property type="protein sequence ID" value="MBX45283.1"/>
    <property type="molecule type" value="Transcribed_RNA"/>
</dbReference>
<keyword evidence="1" id="KW-0472">Membrane</keyword>